<accession>A0ABD0KSH4</accession>
<organism evidence="1 2">
    <name type="scientific">Batillaria attramentaria</name>
    <dbReference type="NCBI Taxonomy" id="370345"/>
    <lineage>
        <taxon>Eukaryota</taxon>
        <taxon>Metazoa</taxon>
        <taxon>Spiralia</taxon>
        <taxon>Lophotrochozoa</taxon>
        <taxon>Mollusca</taxon>
        <taxon>Gastropoda</taxon>
        <taxon>Caenogastropoda</taxon>
        <taxon>Sorbeoconcha</taxon>
        <taxon>Cerithioidea</taxon>
        <taxon>Batillariidae</taxon>
        <taxon>Batillaria</taxon>
    </lineage>
</organism>
<evidence type="ECO:0000313" key="1">
    <source>
        <dbReference type="EMBL" id="KAK7490100.1"/>
    </source>
</evidence>
<gene>
    <name evidence="1" type="ORF">BaRGS_00018622</name>
</gene>
<dbReference type="Proteomes" id="UP001519460">
    <property type="component" value="Unassembled WGS sequence"/>
</dbReference>
<name>A0ABD0KSH4_9CAEN</name>
<keyword evidence="2" id="KW-1185">Reference proteome</keyword>
<comment type="caution">
    <text evidence="1">The sequence shown here is derived from an EMBL/GenBank/DDBJ whole genome shotgun (WGS) entry which is preliminary data.</text>
</comment>
<evidence type="ECO:0000313" key="2">
    <source>
        <dbReference type="Proteomes" id="UP001519460"/>
    </source>
</evidence>
<sequence length="138" mass="15240">MRPSDRQFIWPKDPAYTGHKWVATRRAFPSPGRSHCVDSKVQQLWSIKAFNPTGAGGRARGTAPSKTGIGGFFKSSVCPLMPRKGKASQCDNGLMAGLLFMYDSNSGLRIQSLHYAVPVGDKLKNKERSHFCQTHCMP</sequence>
<dbReference type="AlphaFoldDB" id="A0ABD0KSH4"/>
<dbReference type="EMBL" id="JACVVK020000130">
    <property type="protein sequence ID" value="KAK7490100.1"/>
    <property type="molecule type" value="Genomic_DNA"/>
</dbReference>
<proteinExistence type="predicted"/>
<protein>
    <submittedName>
        <fullName evidence="1">Uncharacterized protein</fullName>
    </submittedName>
</protein>
<reference evidence="1 2" key="1">
    <citation type="journal article" date="2023" name="Sci. Data">
        <title>Genome assembly of the Korean intertidal mud-creeper Batillaria attramentaria.</title>
        <authorList>
            <person name="Patra A.K."/>
            <person name="Ho P.T."/>
            <person name="Jun S."/>
            <person name="Lee S.J."/>
            <person name="Kim Y."/>
            <person name="Won Y.J."/>
        </authorList>
    </citation>
    <scope>NUCLEOTIDE SEQUENCE [LARGE SCALE GENOMIC DNA]</scope>
    <source>
        <strain evidence="1">Wonlab-2016</strain>
    </source>
</reference>